<evidence type="ECO:0000256" key="3">
    <source>
        <dbReference type="ARBA" id="ARBA00022448"/>
    </source>
</evidence>
<gene>
    <name evidence="11" type="ORF">MNB_SV-5-1382</name>
</gene>
<keyword evidence="4" id="KW-1003">Cell membrane</keyword>
<sequence length="230" mass="25656">MEYLKTLEWIFIEDERYMYVLKGLGFSISVTLMAAVLGLVFGILLALMRLSHFYPLKNKFNPLATFSLYYVDIVRGTPVLLQLMIFANIVFVGDLRDVPVLVIAALAFGLNSAAYVSEIIRAGIEGLDKGQSEAARALGMSYVTTMKEIIIPQAVKKILPTLVSEFITLLKESSVVGFIGGVDLIRSADIITSQTYRGVEPLILVGLIYLLLTTMFAKFMRRIEERLRTS</sequence>
<feature type="transmembrane region" description="Helical" evidence="9">
    <location>
        <begin position="202"/>
        <end position="220"/>
    </location>
</feature>
<dbReference type="SUPFAM" id="SSF161098">
    <property type="entry name" value="MetI-like"/>
    <property type="match status" value="1"/>
</dbReference>
<protein>
    <submittedName>
        <fullName evidence="11">Amino acid ABC transporter, permease protein</fullName>
    </submittedName>
</protein>
<feature type="transmembrane region" description="Helical" evidence="9">
    <location>
        <begin position="68"/>
        <end position="91"/>
    </location>
</feature>
<evidence type="ECO:0000256" key="4">
    <source>
        <dbReference type="ARBA" id="ARBA00022475"/>
    </source>
</evidence>
<evidence type="ECO:0000256" key="5">
    <source>
        <dbReference type="ARBA" id="ARBA00022692"/>
    </source>
</evidence>
<accession>A0A1W1EBY0</accession>
<organism evidence="11">
    <name type="scientific">hydrothermal vent metagenome</name>
    <dbReference type="NCBI Taxonomy" id="652676"/>
    <lineage>
        <taxon>unclassified sequences</taxon>
        <taxon>metagenomes</taxon>
        <taxon>ecological metagenomes</taxon>
    </lineage>
</organism>
<reference evidence="11" key="1">
    <citation type="submission" date="2016-10" db="EMBL/GenBank/DDBJ databases">
        <authorList>
            <person name="de Groot N.N."/>
        </authorList>
    </citation>
    <scope>NUCLEOTIDE SEQUENCE</scope>
</reference>
<comment type="similarity">
    <text evidence="2">Belongs to the binding-protein-dependent transport system permease family. HisMQ subfamily.</text>
</comment>
<dbReference type="InterPro" id="IPR000515">
    <property type="entry name" value="MetI-like"/>
</dbReference>
<evidence type="ECO:0000256" key="9">
    <source>
        <dbReference type="SAM" id="Phobius"/>
    </source>
</evidence>
<name>A0A1W1EBY0_9ZZZZ</name>
<evidence type="ECO:0000256" key="6">
    <source>
        <dbReference type="ARBA" id="ARBA00022970"/>
    </source>
</evidence>
<evidence type="ECO:0000259" key="10">
    <source>
        <dbReference type="PROSITE" id="PS50928"/>
    </source>
</evidence>
<dbReference type="PANTHER" id="PTHR30614:SF20">
    <property type="entry name" value="GLUTAMINE TRANSPORT SYSTEM PERMEASE PROTEIN GLNP"/>
    <property type="match status" value="1"/>
</dbReference>
<dbReference type="AlphaFoldDB" id="A0A1W1EBY0"/>
<keyword evidence="8 9" id="KW-0472">Membrane</keyword>
<dbReference type="FunFam" id="1.10.3720.10:FF:000033">
    <property type="entry name" value="Polar amino acid ABC transporter permease"/>
    <property type="match status" value="1"/>
</dbReference>
<feature type="transmembrane region" description="Helical" evidence="9">
    <location>
        <begin position="98"/>
        <end position="117"/>
    </location>
</feature>
<dbReference type="PROSITE" id="PS50928">
    <property type="entry name" value="ABC_TM1"/>
    <property type="match status" value="1"/>
</dbReference>
<proteinExistence type="inferred from homology"/>
<dbReference type="EMBL" id="FPKX01000006">
    <property type="protein sequence ID" value="SFZ97526.1"/>
    <property type="molecule type" value="Genomic_DNA"/>
</dbReference>
<dbReference type="Pfam" id="PF00528">
    <property type="entry name" value="BPD_transp_1"/>
    <property type="match status" value="1"/>
</dbReference>
<dbReference type="InterPro" id="IPR035906">
    <property type="entry name" value="MetI-like_sf"/>
</dbReference>
<feature type="domain" description="ABC transmembrane type-1" evidence="10">
    <location>
        <begin position="24"/>
        <end position="220"/>
    </location>
</feature>
<dbReference type="GO" id="GO:0022857">
    <property type="term" value="F:transmembrane transporter activity"/>
    <property type="evidence" value="ECO:0007669"/>
    <property type="project" value="InterPro"/>
</dbReference>
<evidence type="ECO:0000256" key="1">
    <source>
        <dbReference type="ARBA" id="ARBA00004651"/>
    </source>
</evidence>
<evidence type="ECO:0000313" key="11">
    <source>
        <dbReference type="EMBL" id="SFZ97526.1"/>
    </source>
</evidence>
<keyword evidence="7 9" id="KW-1133">Transmembrane helix</keyword>
<evidence type="ECO:0000256" key="2">
    <source>
        <dbReference type="ARBA" id="ARBA00010072"/>
    </source>
</evidence>
<dbReference type="Gene3D" id="1.10.3720.10">
    <property type="entry name" value="MetI-like"/>
    <property type="match status" value="1"/>
</dbReference>
<keyword evidence="6" id="KW-0029">Amino-acid transport</keyword>
<evidence type="ECO:0000256" key="7">
    <source>
        <dbReference type="ARBA" id="ARBA00022989"/>
    </source>
</evidence>
<keyword evidence="3" id="KW-0813">Transport</keyword>
<feature type="transmembrane region" description="Helical" evidence="9">
    <location>
        <begin position="24"/>
        <end position="48"/>
    </location>
</feature>
<comment type="subcellular location">
    <subcellularLocation>
        <location evidence="1">Cell membrane</location>
        <topology evidence="1">Multi-pass membrane protein</topology>
    </subcellularLocation>
</comment>
<dbReference type="InterPro" id="IPR043429">
    <property type="entry name" value="ArtM/GltK/GlnP/TcyL/YhdX-like"/>
</dbReference>
<evidence type="ECO:0000256" key="8">
    <source>
        <dbReference type="ARBA" id="ARBA00023136"/>
    </source>
</evidence>
<dbReference type="GO" id="GO:0043190">
    <property type="term" value="C:ATP-binding cassette (ABC) transporter complex"/>
    <property type="evidence" value="ECO:0007669"/>
    <property type="project" value="InterPro"/>
</dbReference>
<dbReference type="NCBIfam" id="TIGR01726">
    <property type="entry name" value="HEQRo_perm_3TM"/>
    <property type="match status" value="1"/>
</dbReference>
<dbReference type="InterPro" id="IPR010065">
    <property type="entry name" value="AA_ABC_transptr_permease_3TM"/>
</dbReference>
<keyword evidence="5 9" id="KW-0812">Transmembrane</keyword>
<dbReference type="GO" id="GO:0006865">
    <property type="term" value="P:amino acid transport"/>
    <property type="evidence" value="ECO:0007669"/>
    <property type="project" value="UniProtKB-KW"/>
</dbReference>
<dbReference type="PANTHER" id="PTHR30614">
    <property type="entry name" value="MEMBRANE COMPONENT OF AMINO ACID ABC TRANSPORTER"/>
    <property type="match status" value="1"/>
</dbReference>
<dbReference type="CDD" id="cd06261">
    <property type="entry name" value="TM_PBP2"/>
    <property type="match status" value="1"/>
</dbReference>